<accession>A0A2B5J2E0</accession>
<organism evidence="1 2">
    <name type="scientific">Bacillus wiedmannii</name>
    <dbReference type="NCBI Taxonomy" id="1890302"/>
    <lineage>
        <taxon>Bacteria</taxon>
        <taxon>Bacillati</taxon>
        <taxon>Bacillota</taxon>
        <taxon>Bacilli</taxon>
        <taxon>Bacillales</taxon>
        <taxon>Bacillaceae</taxon>
        <taxon>Bacillus</taxon>
        <taxon>Bacillus cereus group</taxon>
    </lineage>
</organism>
<name>A0A2B5J2E0_9BACI</name>
<reference evidence="1 2" key="1">
    <citation type="submission" date="2017-09" db="EMBL/GenBank/DDBJ databases">
        <title>Large-scale bioinformatics analysis of Bacillus genomes uncovers conserved roles of natural products in bacterial physiology.</title>
        <authorList>
            <consortium name="Agbiome Team Llc"/>
            <person name="Bleich R.M."/>
            <person name="Grubbs K.J."/>
            <person name="Santa Maria K.C."/>
            <person name="Allen S.E."/>
            <person name="Farag S."/>
            <person name="Shank E.A."/>
            <person name="Bowers A."/>
        </authorList>
    </citation>
    <scope>NUCLEOTIDE SEQUENCE [LARGE SCALE GENOMIC DNA]</scope>
    <source>
        <strain evidence="1 2">AFS080080</strain>
    </source>
</reference>
<protein>
    <submittedName>
        <fullName evidence="1">DNA polymerase III subunit gamma/tau</fullName>
    </submittedName>
</protein>
<proteinExistence type="predicted"/>
<evidence type="ECO:0000313" key="2">
    <source>
        <dbReference type="Proteomes" id="UP000223311"/>
    </source>
</evidence>
<dbReference type="EMBL" id="NVGE01000013">
    <property type="protein sequence ID" value="PFZ31240.1"/>
    <property type="molecule type" value="Genomic_DNA"/>
</dbReference>
<gene>
    <name evidence="1" type="ORF">COL66_12470</name>
</gene>
<comment type="caution">
    <text evidence="1">The sequence shown here is derived from an EMBL/GenBank/DDBJ whole genome shotgun (WGS) entry which is preliminary data.</text>
</comment>
<dbReference type="Proteomes" id="UP000223311">
    <property type="component" value="Unassembled WGS sequence"/>
</dbReference>
<sequence length="43" mass="4892">MGGILMNNYVVLYRAHRTNSFNELVGQDHIKTTIMNTIKIVAN</sequence>
<dbReference type="AlphaFoldDB" id="A0A2B5J2E0"/>
<evidence type="ECO:0000313" key="1">
    <source>
        <dbReference type="EMBL" id="PFZ31240.1"/>
    </source>
</evidence>